<evidence type="ECO:0000256" key="1">
    <source>
        <dbReference type="SAM" id="MobiDB-lite"/>
    </source>
</evidence>
<evidence type="ECO:0000313" key="5">
    <source>
        <dbReference type="EMBL" id="TKK72565.1"/>
    </source>
</evidence>
<evidence type="ECO:0000259" key="4">
    <source>
        <dbReference type="Pfam" id="PF04536"/>
    </source>
</evidence>
<keyword evidence="3" id="KW-0732">Signal</keyword>
<feature type="chain" id="PRO_5020428816" evidence="3">
    <location>
        <begin position="25"/>
        <end position="269"/>
    </location>
</feature>
<feature type="signal peptide" evidence="3">
    <location>
        <begin position="1"/>
        <end position="24"/>
    </location>
</feature>
<name>A0A4U3LB22_ENTFL</name>
<reference evidence="5 6" key="1">
    <citation type="submission" date="2019-02" db="EMBL/GenBank/DDBJ databases">
        <title>Bacteria dissemination in different level of health care in South Africa: the effectiveness of infections prevention and control.</title>
        <authorList>
            <person name="Shobo C."/>
            <person name="Amoako D.G."/>
            <person name="Allam M."/>
            <person name="Ismail A."/>
            <person name="Bester L.A."/>
            <person name="Essack S.Y."/>
        </authorList>
    </citation>
    <scope>NUCLEOTIDE SEQUENCE [LARGE SCALE GENOMIC DNA]</scope>
    <source>
        <strain evidence="5 6">2SIL2</strain>
    </source>
</reference>
<feature type="region of interest" description="Disordered" evidence="1">
    <location>
        <begin position="238"/>
        <end position="269"/>
    </location>
</feature>
<keyword evidence="2" id="KW-0472">Membrane</keyword>
<comment type="caution">
    <text evidence="5">The sequence shown here is derived from an EMBL/GenBank/DDBJ whole genome shotgun (WGS) entry which is preliminary data.</text>
</comment>
<dbReference type="Gene3D" id="3.10.310.50">
    <property type="match status" value="1"/>
</dbReference>
<dbReference type="Pfam" id="PF04536">
    <property type="entry name" value="TPM_phosphatase"/>
    <property type="match status" value="1"/>
</dbReference>
<evidence type="ECO:0000313" key="6">
    <source>
        <dbReference type="Proteomes" id="UP000305511"/>
    </source>
</evidence>
<dbReference type="AlphaFoldDB" id="A0A4U3LB22"/>
<keyword evidence="2" id="KW-1133">Transmembrane helix</keyword>
<accession>A0A4U3LB22</accession>
<gene>
    <name evidence="5" type="ORF">EY666_14500</name>
</gene>
<dbReference type="RefSeq" id="WP_016630055.1">
    <property type="nucleotide sequence ID" value="NZ_CP050491.1"/>
</dbReference>
<proteinExistence type="predicted"/>
<dbReference type="Proteomes" id="UP000305511">
    <property type="component" value="Unassembled WGS sequence"/>
</dbReference>
<protein>
    <submittedName>
        <fullName evidence="5">TPM domain-containing protein</fullName>
    </submittedName>
</protein>
<dbReference type="InterPro" id="IPR007621">
    <property type="entry name" value="TPM_dom"/>
</dbReference>
<sequence>MKKRLLPIFFLILLTFGLALPVSAAENSIDDDAQLLTPDQINQLKQEIQPLEEKTKASVFIVTTNNNTYGDEQEYADHYLLNKVGKDQNAILFLIDMDLRKVYISTSGNMIDYMTDARIDDTLDKIWDNMSQGNYFAAAQTFVQKTQAFVNKGVPGGHYRVDSETGKITRYKVITPLEMVIAFAAALILSLVFLGINISKYQLKFSSYQYPFREKTTLNLTSRTDQLTNSFITTRRIPKNNGGSGGMGGGGSTTHSTGGGTFGGGGRSF</sequence>
<dbReference type="EMBL" id="SIYF01000402">
    <property type="protein sequence ID" value="TKK72565.1"/>
    <property type="molecule type" value="Genomic_DNA"/>
</dbReference>
<keyword evidence="2" id="KW-0812">Transmembrane</keyword>
<evidence type="ECO:0000256" key="3">
    <source>
        <dbReference type="SAM" id="SignalP"/>
    </source>
</evidence>
<evidence type="ECO:0000256" key="2">
    <source>
        <dbReference type="SAM" id="Phobius"/>
    </source>
</evidence>
<feature type="transmembrane region" description="Helical" evidence="2">
    <location>
        <begin position="179"/>
        <end position="198"/>
    </location>
</feature>
<feature type="compositionally biased region" description="Gly residues" evidence="1">
    <location>
        <begin position="242"/>
        <end position="269"/>
    </location>
</feature>
<organism evidence="5 6">
    <name type="scientific">Enterococcus faecalis</name>
    <name type="common">Streptococcus faecalis</name>
    <dbReference type="NCBI Taxonomy" id="1351"/>
    <lineage>
        <taxon>Bacteria</taxon>
        <taxon>Bacillati</taxon>
        <taxon>Bacillota</taxon>
        <taxon>Bacilli</taxon>
        <taxon>Lactobacillales</taxon>
        <taxon>Enterococcaceae</taxon>
        <taxon>Enterococcus</taxon>
    </lineage>
</organism>
<feature type="domain" description="TPM" evidence="4">
    <location>
        <begin position="30"/>
        <end position="147"/>
    </location>
</feature>